<protein>
    <submittedName>
        <fullName evidence="1">Uncharacterized protein</fullName>
    </submittedName>
</protein>
<proteinExistence type="predicted"/>
<dbReference type="Proteomes" id="UP000053105">
    <property type="component" value="Unassembled WGS sequence"/>
</dbReference>
<accession>A0A0M8ZVD8</accession>
<sequence>MEIDLGSYIYENFVTLYFEELTELESFERNEEIDFTNSAAVQNLPKSVRQDVTPKWVINLPQVLWRQIGKFDRSRMCDSGNEVMGRYQHPQVSLAVAELKINTSHLDRRRNKTKKRNSSFDTQEVYTGERQKEMVILVPEILRLTIEIPLHERLIRSNDEEIDREKLRVTILRKREDANKHLCELSSISFLFLARLLSASVTGPKFVALLYSVRS</sequence>
<evidence type="ECO:0000313" key="1">
    <source>
        <dbReference type="EMBL" id="KOX71727.1"/>
    </source>
</evidence>
<gene>
    <name evidence="1" type="ORF">WN51_02296</name>
</gene>
<organism evidence="1 2">
    <name type="scientific">Melipona quadrifasciata</name>
    <dbReference type="NCBI Taxonomy" id="166423"/>
    <lineage>
        <taxon>Eukaryota</taxon>
        <taxon>Metazoa</taxon>
        <taxon>Ecdysozoa</taxon>
        <taxon>Arthropoda</taxon>
        <taxon>Hexapoda</taxon>
        <taxon>Insecta</taxon>
        <taxon>Pterygota</taxon>
        <taxon>Neoptera</taxon>
        <taxon>Endopterygota</taxon>
        <taxon>Hymenoptera</taxon>
        <taxon>Apocrita</taxon>
        <taxon>Aculeata</taxon>
        <taxon>Apoidea</taxon>
        <taxon>Anthophila</taxon>
        <taxon>Apidae</taxon>
        <taxon>Melipona</taxon>
    </lineage>
</organism>
<reference evidence="1 2" key="1">
    <citation type="submission" date="2015-07" db="EMBL/GenBank/DDBJ databases">
        <title>The genome of Melipona quadrifasciata.</title>
        <authorList>
            <person name="Pan H."/>
            <person name="Kapheim K."/>
        </authorList>
    </citation>
    <scope>NUCLEOTIDE SEQUENCE [LARGE SCALE GENOMIC DNA]</scope>
    <source>
        <strain evidence="1">0111107301</strain>
        <tissue evidence="1">Whole body</tissue>
    </source>
</reference>
<name>A0A0M8ZVD8_9HYME</name>
<keyword evidence="2" id="KW-1185">Reference proteome</keyword>
<dbReference type="EMBL" id="KQ435830">
    <property type="protein sequence ID" value="KOX71727.1"/>
    <property type="molecule type" value="Genomic_DNA"/>
</dbReference>
<dbReference type="AlphaFoldDB" id="A0A0M8ZVD8"/>
<evidence type="ECO:0000313" key="2">
    <source>
        <dbReference type="Proteomes" id="UP000053105"/>
    </source>
</evidence>